<dbReference type="AlphaFoldDB" id="K3X7M5"/>
<keyword evidence="2" id="KW-1185">Reference proteome</keyword>
<reference evidence="2" key="2">
    <citation type="submission" date="2010-04" db="EMBL/GenBank/DDBJ databases">
        <authorList>
            <person name="Buell R."/>
            <person name="Hamilton J."/>
            <person name="Hostetler J."/>
        </authorList>
    </citation>
    <scope>NUCLEOTIDE SEQUENCE [LARGE SCALE GENOMIC DNA]</scope>
    <source>
        <strain evidence="2">DAOM:BR144</strain>
    </source>
</reference>
<organism evidence="1 2">
    <name type="scientific">Globisporangium ultimum (strain ATCC 200006 / CBS 805.95 / DAOM BR144)</name>
    <name type="common">Pythium ultimum</name>
    <dbReference type="NCBI Taxonomy" id="431595"/>
    <lineage>
        <taxon>Eukaryota</taxon>
        <taxon>Sar</taxon>
        <taxon>Stramenopiles</taxon>
        <taxon>Oomycota</taxon>
        <taxon>Peronosporomycetes</taxon>
        <taxon>Pythiales</taxon>
        <taxon>Pythiaceae</taxon>
        <taxon>Globisporangium</taxon>
    </lineage>
</organism>
<dbReference type="EnsemblProtists" id="PYU1_T013224">
    <property type="protein sequence ID" value="PYU1_T013224"/>
    <property type="gene ID" value="PYU1_G013196"/>
</dbReference>
<evidence type="ECO:0000313" key="2">
    <source>
        <dbReference type="Proteomes" id="UP000019132"/>
    </source>
</evidence>
<proteinExistence type="predicted"/>
<evidence type="ECO:0000313" key="1">
    <source>
        <dbReference type="EnsemblProtists" id="PYU1_T013224"/>
    </source>
</evidence>
<dbReference type="Proteomes" id="UP000019132">
    <property type="component" value="Unassembled WGS sequence"/>
</dbReference>
<dbReference type="HOGENOM" id="CLU_2091155_0_0_1"/>
<dbReference type="VEuPathDB" id="FungiDB:PYU1_G013196"/>
<name>K3X7M5_GLOUD</name>
<sequence>MDAMVLADTCTDVNIIGGSTEQSIKGKVANVVFATNLLSNNTFVTNVKIANLNLETSVTAIAGMLPAARISELTLRNTLLPSFPGKLSTLTQLLALSLDLNYITEVTADDSIDFLLE</sequence>
<dbReference type="EMBL" id="GL376577">
    <property type="status" value="NOT_ANNOTATED_CDS"/>
    <property type="molecule type" value="Genomic_DNA"/>
</dbReference>
<reference evidence="2" key="1">
    <citation type="journal article" date="2010" name="Genome Biol.">
        <title>Genome sequence of the necrotrophic plant pathogen Pythium ultimum reveals original pathogenicity mechanisms and effector repertoire.</title>
        <authorList>
            <person name="Levesque C.A."/>
            <person name="Brouwer H."/>
            <person name="Cano L."/>
            <person name="Hamilton J.P."/>
            <person name="Holt C."/>
            <person name="Huitema E."/>
            <person name="Raffaele S."/>
            <person name="Robideau G.P."/>
            <person name="Thines M."/>
            <person name="Win J."/>
            <person name="Zerillo M.M."/>
            <person name="Beakes G.W."/>
            <person name="Boore J.L."/>
            <person name="Busam D."/>
            <person name="Dumas B."/>
            <person name="Ferriera S."/>
            <person name="Fuerstenberg S.I."/>
            <person name="Gachon C.M."/>
            <person name="Gaulin E."/>
            <person name="Govers F."/>
            <person name="Grenville-Briggs L."/>
            <person name="Horner N."/>
            <person name="Hostetler J."/>
            <person name="Jiang R.H."/>
            <person name="Johnson J."/>
            <person name="Krajaejun T."/>
            <person name="Lin H."/>
            <person name="Meijer H.J."/>
            <person name="Moore B."/>
            <person name="Morris P."/>
            <person name="Phuntmart V."/>
            <person name="Puiu D."/>
            <person name="Shetty J."/>
            <person name="Stajich J.E."/>
            <person name="Tripathy S."/>
            <person name="Wawra S."/>
            <person name="van West P."/>
            <person name="Whitty B.R."/>
            <person name="Coutinho P.M."/>
            <person name="Henrissat B."/>
            <person name="Martin F."/>
            <person name="Thomas P.D."/>
            <person name="Tyler B.M."/>
            <person name="De Vries R.P."/>
            <person name="Kamoun S."/>
            <person name="Yandell M."/>
            <person name="Tisserat N."/>
            <person name="Buell C.R."/>
        </authorList>
    </citation>
    <scope>NUCLEOTIDE SEQUENCE</scope>
    <source>
        <strain evidence="2">DAOM:BR144</strain>
    </source>
</reference>
<accession>K3X7M5</accession>
<reference evidence="1" key="3">
    <citation type="submission" date="2015-02" db="UniProtKB">
        <authorList>
            <consortium name="EnsemblProtists"/>
        </authorList>
    </citation>
    <scope>IDENTIFICATION</scope>
    <source>
        <strain evidence="1">DAOM BR144</strain>
    </source>
</reference>
<protein>
    <submittedName>
        <fullName evidence="1">Uncharacterized protein</fullName>
    </submittedName>
</protein>